<proteinExistence type="predicted"/>
<dbReference type="PANTHER" id="PTHR36364">
    <property type="entry name" value="OS03G0203000 PROTEIN"/>
    <property type="match status" value="1"/>
</dbReference>
<reference evidence="2" key="2">
    <citation type="submission" date="2019-01" db="UniProtKB">
        <authorList>
            <consortium name="EnsemblPlants"/>
        </authorList>
    </citation>
    <scope>IDENTIFICATION</scope>
    <source>
        <strain evidence="2">cv. Heinz 1706</strain>
    </source>
</reference>
<accession>A0A3Q7ES21</accession>
<evidence type="ECO:0000256" key="1">
    <source>
        <dbReference type="SAM" id="MobiDB-lite"/>
    </source>
</evidence>
<feature type="region of interest" description="Disordered" evidence="1">
    <location>
        <begin position="232"/>
        <end position="399"/>
    </location>
</feature>
<dbReference type="STRING" id="4081.A0A3Q7ES21"/>
<dbReference type="Gramene" id="Solyc01g107030.3.1">
    <property type="protein sequence ID" value="Solyc01g107030.3.1"/>
    <property type="gene ID" value="Solyc01g107030.3"/>
</dbReference>
<feature type="compositionally biased region" description="Basic and acidic residues" evidence="1">
    <location>
        <begin position="491"/>
        <end position="509"/>
    </location>
</feature>
<reference evidence="2" key="1">
    <citation type="journal article" date="2012" name="Nature">
        <title>The tomato genome sequence provides insights into fleshy fruit evolution.</title>
        <authorList>
            <consortium name="Tomato Genome Consortium"/>
        </authorList>
    </citation>
    <scope>NUCLEOTIDE SEQUENCE [LARGE SCALE GENOMIC DNA]</scope>
    <source>
        <strain evidence="2">cv. Heinz 1706</strain>
    </source>
</reference>
<dbReference type="PANTHER" id="PTHR36364:SF1">
    <property type="entry name" value="OS03G0203000 PROTEIN"/>
    <property type="match status" value="1"/>
</dbReference>
<dbReference type="PaxDb" id="4081-Solyc01g107030.2.1"/>
<sequence>MSSYPCTKCPISIRNTITQFPHPRIPTSTKHPKSLISRISLSSSSSQSDQKTRTNSINSEDNFPTMSEIMEASRSQNLDLQLKTLGPFFRITAKSIKTQRDLGKAEGLIRVWFQGKILHLDSIRLQRETLGMEKSIFGIGLFIGAVAIRHGYDSGCKKAELLAIYDTELYHTKLVKFYTRIGFKTVHQVSGESLGDVGHMLVWGGVGTRMDADIEHLLPSYLLRFTLMSSRREGRDSDSKRHRSRFDQEPSPKRSRRQSRQETERPPTTHNLDSENNSERDLKHHRRLQDDVPLDAPSVQDSKSERTPRKPSENVAVKDDGIKESSDLNEGSRHRSSKHSTNPSHDERGSAGQVDRSFRHKAATERGWWKDAKETSNRATTNDKQMNDEKSKVSGRQNDVWRHDRYFEVKENPKPPVKKRSFREEKIPVDTEKLEKAVTELVKPNPSHPEVDGGRKNERTDHMSRHPSRYERPFTGERYANRGQTWRGKFPSRDRYHGNSDHRGRDRFSSRQGPNPSKVVEKWKHDLYDEANKNPTPKNEEDQIAKIEALLSS</sequence>
<feature type="compositionally biased region" description="Basic and acidic residues" evidence="1">
    <location>
        <begin position="362"/>
        <end position="376"/>
    </location>
</feature>
<name>A0A3Q7ES21_SOLLC</name>
<feature type="compositionally biased region" description="Low complexity" evidence="1">
    <location>
        <begin position="34"/>
        <end position="49"/>
    </location>
</feature>
<protein>
    <submittedName>
        <fullName evidence="2">Uncharacterized protein</fullName>
    </submittedName>
</protein>
<evidence type="ECO:0000313" key="2">
    <source>
        <dbReference type="EnsemblPlants" id="Solyc01g107030.3.1"/>
    </source>
</evidence>
<dbReference type="InParanoid" id="A0A3Q7ES21"/>
<dbReference type="AlphaFoldDB" id="A0A3Q7ES21"/>
<organism evidence="2">
    <name type="scientific">Solanum lycopersicum</name>
    <name type="common">Tomato</name>
    <name type="synonym">Lycopersicon esculentum</name>
    <dbReference type="NCBI Taxonomy" id="4081"/>
    <lineage>
        <taxon>Eukaryota</taxon>
        <taxon>Viridiplantae</taxon>
        <taxon>Streptophyta</taxon>
        <taxon>Embryophyta</taxon>
        <taxon>Tracheophyta</taxon>
        <taxon>Spermatophyta</taxon>
        <taxon>Magnoliopsida</taxon>
        <taxon>eudicotyledons</taxon>
        <taxon>Gunneridae</taxon>
        <taxon>Pentapetalae</taxon>
        <taxon>asterids</taxon>
        <taxon>lamiids</taxon>
        <taxon>Solanales</taxon>
        <taxon>Solanaceae</taxon>
        <taxon>Solanoideae</taxon>
        <taxon>Solaneae</taxon>
        <taxon>Solanum</taxon>
        <taxon>Solanum subgen. Lycopersicon</taxon>
    </lineage>
</organism>
<feature type="compositionally biased region" description="Basic and acidic residues" evidence="1">
    <location>
        <begin position="519"/>
        <end position="544"/>
    </location>
</feature>
<dbReference type="Proteomes" id="UP000004994">
    <property type="component" value="Chromosome 1"/>
</dbReference>
<keyword evidence="3" id="KW-1185">Reference proteome</keyword>
<feature type="region of interest" description="Disordered" evidence="1">
    <location>
        <begin position="20"/>
        <end position="63"/>
    </location>
</feature>
<feature type="compositionally biased region" description="Basic and acidic residues" evidence="1">
    <location>
        <begin position="449"/>
        <end position="475"/>
    </location>
</feature>
<evidence type="ECO:0000313" key="3">
    <source>
        <dbReference type="Proteomes" id="UP000004994"/>
    </source>
</evidence>
<dbReference type="EnsemblPlants" id="Solyc01g107030.3.1">
    <property type="protein sequence ID" value="Solyc01g107030.3.1"/>
    <property type="gene ID" value="Solyc01g107030.3"/>
</dbReference>
<feature type="region of interest" description="Disordered" evidence="1">
    <location>
        <begin position="438"/>
        <end position="544"/>
    </location>
</feature>
<feature type="compositionally biased region" description="Basic and acidic residues" evidence="1">
    <location>
        <begin position="232"/>
        <end position="252"/>
    </location>
</feature>
<dbReference type="FunCoup" id="A0A3Q7ES21">
    <property type="interactions" value="1437"/>
</dbReference>
<feature type="compositionally biased region" description="Basic and acidic residues" evidence="1">
    <location>
        <begin position="302"/>
        <end position="333"/>
    </location>
</feature>